<dbReference type="EMBL" id="KN549207">
    <property type="protein sequence ID" value="KHJ99724.1"/>
    <property type="molecule type" value="Genomic_DNA"/>
</dbReference>
<feature type="chain" id="PRO_5012249408" description="P-type domain-containing protein" evidence="1">
    <location>
        <begin position="16"/>
        <end position="139"/>
    </location>
</feature>
<protein>
    <recommendedName>
        <fullName evidence="4">P-type domain-containing protein</fullName>
    </recommendedName>
</protein>
<dbReference type="Proteomes" id="UP000053660">
    <property type="component" value="Unassembled WGS sequence"/>
</dbReference>
<proteinExistence type="predicted"/>
<evidence type="ECO:0008006" key="4">
    <source>
        <dbReference type="Google" id="ProtNLM"/>
    </source>
</evidence>
<keyword evidence="3" id="KW-1185">Reference proteome</keyword>
<evidence type="ECO:0000256" key="1">
    <source>
        <dbReference type="SAM" id="SignalP"/>
    </source>
</evidence>
<feature type="signal peptide" evidence="1">
    <location>
        <begin position="1"/>
        <end position="15"/>
    </location>
</feature>
<gene>
    <name evidence="2" type="ORF">OESDEN_00280</name>
</gene>
<evidence type="ECO:0000313" key="2">
    <source>
        <dbReference type="EMBL" id="KHJ99724.1"/>
    </source>
</evidence>
<reference evidence="2 3" key="1">
    <citation type="submission" date="2014-03" db="EMBL/GenBank/DDBJ databases">
        <title>Draft genome of the hookworm Oesophagostomum dentatum.</title>
        <authorList>
            <person name="Mitreva M."/>
        </authorList>
    </citation>
    <scope>NUCLEOTIDE SEQUENCE [LARGE SCALE GENOMIC DNA]</scope>
    <source>
        <strain evidence="2 3">OD-Hann</strain>
    </source>
</reference>
<dbReference type="AlphaFoldDB" id="A0A0B1TR51"/>
<evidence type="ECO:0000313" key="3">
    <source>
        <dbReference type="Proteomes" id="UP000053660"/>
    </source>
</evidence>
<name>A0A0B1TR51_OESDE</name>
<keyword evidence="1" id="KW-0732">Signal</keyword>
<organism evidence="2 3">
    <name type="scientific">Oesophagostomum dentatum</name>
    <name type="common">Nodular worm</name>
    <dbReference type="NCBI Taxonomy" id="61180"/>
    <lineage>
        <taxon>Eukaryota</taxon>
        <taxon>Metazoa</taxon>
        <taxon>Ecdysozoa</taxon>
        <taxon>Nematoda</taxon>
        <taxon>Chromadorea</taxon>
        <taxon>Rhabditida</taxon>
        <taxon>Rhabditina</taxon>
        <taxon>Rhabditomorpha</taxon>
        <taxon>Strongyloidea</taxon>
        <taxon>Strongylidae</taxon>
        <taxon>Oesophagostomum</taxon>
    </lineage>
</organism>
<sequence length="139" mass="15201">MQLECLLLVLPVAYTLKCVDKTIGSANGTTFNYENTLSCPDGVNWCMNLNGSFALPGYSIDGILGNCEANGFVGAFVKKIKEVTTVDISCKVGSFLIFMFRCLSNMIYRKGMQFRGVKNALSPSMFSGFYAVSNVSQQK</sequence>
<accession>A0A0B1TR51</accession>